<evidence type="ECO:0000256" key="1">
    <source>
        <dbReference type="SAM" id="MobiDB-lite"/>
    </source>
</evidence>
<gene>
    <name evidence="4" type="ORF">BALAC2494_00902</name>
</gene>
<feature type="compositionally biased region" description="Low complexity" evidence="1">
    <location>
        <begin position="67"/>
        <end position="84"/>
    </location>
</feature>
<feature type="transmembrane region" description="Helical" evidence="2">
    <location>
        <begin position="248"/>
        <end position="266"/>
    </location>
</feature>
<feature type="transmembrane region" description="Helical" evidence="2">
    <location>
        <begin position="222"/>
        <end position="241"/>
    </location>
</feature>
<evidence type="ECO:0000313" key="5">
    <source>
        <dbReference type="Proteomes" id="UP000008394"/>
    </source>
</evidence>
<evidence type="ECO:0000259" key="3">
    <source>
        <dbReference type="Pfam" id="PF01569"/>
    </source>
</evidence>
<protein>
    <submittedName>
        <fullName evidence="4">Phosphatase, PAP2 superfamily</fullName>
    </submittedName>
</protein>
<dbReference type="KEGG" id="bnm:BALAC2494_00902"/>
<feature type="region of interest" description="Disordered" evidence="1">
    <location>
        <begin position="56"/>
        <end position="86"/>
    </location>
</feature>
<feature type="transmembrane region" description="Helical" evidence="2">
    <location>
        <begin position="376"/>
        <end position="397"/>
    </location>
</feature>
<feature type="transmembrane region" description="Helical" evidence="2">
    <location>
        <begin position="339"/>
        <end position="356"/>
    </location>
</feature>
<keyword evidence="2" id="KW-0472">Membrane</keyword>
<evidence type="ECO:0000313" key="4">
    <source>
        <dbReference type="EMBL" id="AEK29673.1"/>
    </source>
</evidence>
<feature type="domain" description="Phosphatidic acid phosphatase type 2/haloperoxidase" evidence="3">
    <location>
        <begin position="283"/>
        <end position="359"/>
    </location>
</feature>
<accession>A0A806FHS1</accession>
<evidence type="ECO:0000256" key="2">
    <source>
        <dbReference type="SAM" id="Phobius"/>
    </source>
</evidence>
<feature type="transmembrane region" description="Helical" evidence="2">
    <location>
        <begin position="409"/>
        <end position="436"/>
    </location>
</feature>
<organism evidence="4 5">
    <name type="scientific">Bifidobacterium animalis subsp. lactis CNCM I-2494</name>
    <dbReference type="NCBI Taxonomy" id="1042403"/>
    <lineage>
        <taxon>Bacteria</taxon>
        <taxon>Bacillati</taxon>
        <taxon>Actinomycetota</taxon>
        <taxon>Actinomycetes</taxon>
        <taxon>Bifidobacteriales</taxon>
        <taxon>Bifidobacteriaceae</taxon>
        <taxon>Bifidobacterium</taxon>
    </lineage>
</organism>
<dbReference type="InterPro" id="IPR000326">
    <property type="entry name" value="PAP2/HPO"/>
</dbReference>
<feature type="transmembrane region" description="Helical" evidence="2">
    <location>
        <begin position="167"/>
        <end position="186"/>
    </location>
</feature>
<dbReference type="AlphaFoldDB" id="A0A806FHS1"/>
<dbReference type="SUPFAM" id="SSF48317">
    <property type="entry name" value="Acid phosphatase/Vanadium-dependent haloperoxidase"/>
    <property type="match status" value="1"/>
</dbReference>
<keyword evidence="2" id="KW-0812">Transmembrane</keyword>
<feature type="transmembrane region" description="Helical" evidence="2">
    <location>
        <begin position="286"/>
        <end position="305"/>
    </location>
</feature>
<reference evidence="4 5" key="1">
    <citation type="journal article" date="2011" name="J. Bacteriol.">
        <title>Genome Sequence of the Probiotic Strain Bifidobacterium animalis subsp. lactis CNCM I-2494.</title>
        <authorList>
            <person name="Chervaux C."/>
            <person name="Grimaldi C."/>
            <person name="Bolotin A."/>
            <person name="Quinquis B."/>
            <person name="Legrain-Raspaud S."/>
            <person name="van Hylckama Vlieg J.E."/>
            <person name="Denariaz G."/>
            <person name="Smokvina T."/>
        </authorList>
    </citation>
    <scope>NUCLEOTIDE SEQUENCE [LARGE SCALE GENOMIC DNA]</scope>
    <source>
        <strain evidence="4 5">CNCM I-2494</strain>
    </source>
</reference>
<dbReference type="Proteomes" id="UP000008394">
    <property type="component" value="Chromosome"/>
</dbReference>
<dbReference type="Gene3D" id="1.20.144.10">
    <property type="entry name" value="Phosphatidic acid phosphatase type 2/haloperoxidase"/>
    <property type="match status" value="1"/>
</dbReference>
<dbReference type="InterPro" id="IPR036938">
    <property type="entry name" value="PAP2/HPO_sf"/>
</dbReference>
<feature type="transmembrane region" description="Helical" evidence="2">
    <location>
        <begin position="312"/>
        <end position="333"/>
    </location>
</feature>
<dbReference type="EMBL" id="CP002915">
    <property type="protein sequence ID" value="AEK29673.1"/>
    <property type="molecule type" value="Genomic_DNA"/>
</dbReference>
<proteinExistence type="predicted"/>
<keyword evidence="2" id="KW-1133">Transmembrane helix</keyword>
<sequence>MVYTGLRLRVALCHPIPPGQECSKGKWPLVGARRFFISAHICSLFSSARIVNSMSEHDETNTNAQRAPHSASPAPSAPTHSTPADDTQWSVLQERAEVREDNLDSQTQDPRIAAQIDAARARGFVPLSESESERTAKNSPEDLQAQIEAGLTQVDPLMVRPRISSRILCGVIALVFALLAFGSYRLGVHTLKGQGYEDLVIGNFANYTPQWLLRHNLGLTDSVVVISVSISLGAIAVFVALLRRRWWLAGQLVAFAAVSFACARVLKPALPRPLLMQIHSSTANSAPSGHTMLAITAGLMLVCAVPRAWRAACALFAAAYSMLVGVFVIADKWHRPCDVLMAVFLVGALAMLMLLFTRRSGMDRPGKRVSSASVQIASTVLITLGICGFAYAGYIIWQIFPGLEYGVAWSTGGACMSAGVLVIAVNALVVGAVLAVRQLTASPLTRLGQIGAPPAPPRR</sequence>
<name>A0A806FHS1_BIFAN</name>
<dbReference type="Pfam" id="PF01569">
    <property type="entry name" value="PAP2"/>
    <property type="match status" value="1"/>
</dbReference>